<evidence type="ECO:0000313" key="8">
    <source>
        <dbReference type="Proteomes" id="UP000824024"/>
    </source>
</evidence>
<dbReference type="Pfam" id="PF00005">
    <property type="entry name" value="ABC_tran"/>
    <property type="match status" value="1"/>
</dbReference>
<comment type="similarity">
    <text evidence="1">Belongs to the ABC transporter superfamily.</text>
</comment>
<gene>
    <name evidence="7" type="ORF">IAA08_10990</name>
</gene>
<dbReference type="PANTHER" id="PTHR43117">
    <property type="entry name" value="OSMOPROTECTANT IMPORT ATP-BINDING PROTEIN OSMV"/>
    <property type="match status" value="1"/>
</dbReference>
<feature type="domain" description="ABC transporter" evidence="6">
    <location>
        <begin position="5"/>
        <end position="241"/>
    </location>
</feature>
<accession>A0A9D2IGR3</accession>
<dbReference type="SMART" id="SM00382">
    <property type="entry name" value="AAA"/>
    <property type="match status" value="1"/>
</dbReference>
<dbReference type="InterPro" id="IPR003439">
    <property type="entry name" value="ABC_transporter-like_ATP-bd"/>
</dbReference>
<dbReference type="InterPro" id="IPR027417">
    <property type="entry name" value="P-loop_NTPase"/>
</dbReference>
<name>A0A9D2IGR3_9FIRM</name>
<reference evidence="7" key="2">
    <citation type="submission" date="2021-04" db="EMBL/GenBank/DDBJ databases">
        <authorList>
            <person name="Gilroy R."/>
        </authorList>
    </citation>
    <scope>NUCLEOTIDE SEQUENCE</scope>
    <source>
        <strain evidence="7">CHK192-9172</strain>
    </source>
</reference>
<evidence type="ECO:0000256" key="5">
    <source>
        <dbReference type="ARBA" id="ARBA00066388"/>
    </source>
</evidence>
<keyword evidence="2" id="KW-0813">Transport</keyword>
<reference evidence="7" key="1">
    <citation type="journal article" date="2021" name="PeerJ">
        <title>Extensive microbial diversity within the chicken gut microbiome revealed by metagenomics and culture.</title>
        <authorList>
            <person name="Gilroy R."/>
            <person name="Ravi A."/>
            <person name="Getino M."/>
            <person name="Pursley I."/>
            <person name="Horton D.L."/>
            <person name="Alikhan N.F."/>
            <person name="Baker D."/>
            <person name="Gharbi K."/>
            <person name="Hall N."/>
            <person name="Watson M."/>
            <person name="Adriaenssens E.M."/>
            <person name="Foster-Nyarko E."/>
            <person name="Jarju S."/>
            <person name="Secka A."/>
            <person name="Antonio M."/>
            <person name="Oren A."/>
            <person name="Chaudhuri R.R."/>
            <person name="La Ragione R."/>
            <person name="Hildebrand F."/>
            <person name="Pallen M.J."/>
        </authorList>
    </citation>
    <scope>NUCLEOTIDE SEQUENCE</scope>
    <source>
        <strain evidence="7">CHK192-9172</strain>
    </source>
</reference>
<evidence type="ECO:0000256" key="2">
    <source>
        <dbReference type="ARBA" id="ARBA00022448"/>
    </source>
</evidence>
<proteinExistence type="inferred from homology"/>
<evidence type="ECO:0000256" key="4">
    <source>
        <dbReference type="ARBA" id="ARBA00022840"/>
    </source>
</evidence>
<dbReference type="AlphaFoldDB" id="A0A9D2IGR3"/>
<dbReference type="PROSITE" id="PS50893">
    <property type="entry name" value="ABC_TRANSPORTER_2"/>
    <property type="match status" value="1"/>
</dbReference>
<comment type="caution">
    <text evidence="7">The sequence shown here is derived from an EMBL/GenBank/DDBJ whole genome shotgun (WGS) entry which is preliminary data.</text>
</comment>
<dbReference type="Gene3D" id="3.40.50.300">
    <property type="entry name" value="P-loop containing nucleotide triphosphate hydrolases"/>
    <property type="match status" value="1"/>
</dbReference>
<dbReference type="Proteomes" id="UP000824024">
    <property type="component" value="Unassembled WGS sequence"/>
</dbReference>
<dbReference type="PROSITE" id="PS00211">
    <property type="entry name" value="ABC_TRANSPORTER_1"/>
    <property type="match status" value="1"/>
</dbReference>
<dbReference type="InterPro" id="IPR003593">
    <property type="entry name" value="AAA+_ATPase"/>
</dbReference>
<protein>
    <recommendedName>
        <fullName evidence="5">ABC-type quaternary amine transporter</fullName>
        <ecNumber evidence="5">7.6.2.9</ecNumber>
    </recommendedName>
</protein>
<evidence type="ECO:0000256" key="3">
    <source>
        <dbReference type="ARBA" id="ARBA00022741"/>
    </source>
</evidence>
<dbReference type="GO" id="GO:0005524">
    <property type="term" value="F:ATP binding"/>
    <property type="evidence" value="ECO:0007669"/>
    <property type="project" value="UniProtKB-KW"/>
</dbReference>
<keyword evidence="3" id="KW-0547">Nucleotide-binding</keyword>
<keyword evidence="4 7" id="KW-0067">ATP-binding</keyword>
<dbReference type="PANTHER" id="PTHR43117:SF4">
    <property type="entry name" value="OSMOPROTECTANT IMPORT ATP-BINDING PROTEIN OSMV"/>
    <property type="match status" value="1"/>
</dbReference>
<dbReference type="FunFam" id="3.40.50.300:FF:000425">
    <property type="entry name" value="Probable ABC transporter, ATP-binding subunit"/>
    <property type="match status" value="1"/>
</dbReference>
<dbReference type="SUPFAM" id="SSF52540">
    <property type="entry name" value="P-loop containing nucleoside triphosphate hydrolases"/>
    <property type="match status" value="1"/>
</dbReference>
<sequence length="252" mass="28096">MSIAVEFKDVTKKFAGAGANAVDHVSFQVEKGELVTILGTSGCGKTTLMKMINRLYDPTSGEIDVFGEDIARTDPVLLRRKIGYVIQQIGLFPHMTVAKNIATVPDILKWDKEKTDQRIDELLKLVNLDPEEYKSRYPAQLSGGQQQRVGLARALAADPQIMLLDEPFGAIDAINRSNLQDELLAIHRRSGKTFLFVTHDVTEALKLGTKVMIMDRGRIQQFDTPREVLDHPANDYVASLMKSVVEGLEFLK</sequence>
<evidence type="ECO:0000313" key="7">
    <source>
        <dbReference type="EMBL" id="HIZ08442.1"/>
    </source>
</evidence>
<dbReference type="EMBL" id="DXCH01000293">
    <property type="protein sequence ID" value="HIZ08442.1"/>
    <property type="molecule type" value="Genomic_DNA"/>
</dbReference>
<dbReference type="GO" id="GO:0016887">
    <property type="term" value="F:ATP hydrolysis activity"/>
    <property type="evidence" value="ECO:0007669"/>
    <property type="project" value="InterPro"/>
</dbReference>
<dbReference type="EC" id="7.6.2.9" evidence="5"/>
<evidence type="ECO:0000256" key="1">
    <source>
        <dbReference type="ARBA" id="ARBA00005417"/>
    </source>
</evidence>
<evidence type="ECO:0000259" key="6">
    <source>
        <dbReference type="PROSITE" id="PS50893"/>
    </source>
</evidence>
<organism evidence="7 8">
    <name type="scientific">Candidatus Eubacterium avistercoris</name>
    <dbReference type="NCBI Taxonomy" id="2838567"/>
    <lineage>
        <taxon>Bacteria</taxon>
        <taxon>Bacillati</taxon>
        <taxon>Bacillota</taxon>
        <taxon>Clostridia</taxon>
        <taxon>Eubacteriales</taxon>
        <taxon>Eubacteriaceae</taxon>
        <taxon>Eubacterium</taxon>
    </lineage>
</organism>
<dbReference type="GO" id="GO:0015418">
    <property type="term" value="F:ABC-type quaternary ammonium compound transporting activity"/>
    <property type="evidence" value="ECO:0007669"/>
    <property type="project" value="UniProtKB-EC"/>
</dbReference>
<dbReference type="InterPro" id="IPR017871">
    <property type="entry name" value="ABC_transporter-like_CS"/>
</dbReference>